<dbReference type="InterPro" id="IPR007296">
    <property type="entry name" value="DUF403"/>
</dbReference>
<evidence type="ECO:0000313" key="3">
    <source>
        <dbReference type="EMBL" id="RKR95638.1"/>
    </source>
</evidence>
<protein>
    <submittedName>
        <fullName evidence="3">Putative circularly permuted ATP-grasp superfamily protein</fullName>
    </submittedName>
</protein>
<feature type="domain" description="Circularly permuted ATP-grasp type 2" evidence="2">
    <location>
        <begin position="103"/>
        <end position="484"/>
    </location>
</feature>
<gene>
    <name evidence="3" type="ORF">DFJ75_2460</name>
</gene>
<dbReference type="PANTHER" id="PTHR34595:SF2">
    <property type="entry name" value="BLR2978 PROTEIN"/>
    <property type="match status" value="1"/>
</dbReference>
<comment type="caution">
    <text evidence="3">The sequence shown here is derived from an EMBL/GenBank/DDBJ whole genome shotgun (WGS) entry which is preliminary data.</text>
</comment>
<dbReference type="Proteomes" id="UP000274762">
    <property type="component" value="Unassembled WGS sequence"/>
</dbReference>
<dbReference type="AlphaFoldDB" id="A0A495K4Q0"/>
<sequence>MTSPKVEPTGVLDRYRSDRFGLFDLARIPGASSPGPYDELLDASGAVRRQWEPLVDGYSRLGRSGLHRAEQRVRTLVDDDGITYNAPDGDSTRRRRWELDCVPLLIDGAQWAELDRKIAQRSRVLDALLADIYSGQRVITDGIVPPEMVYGHPGYIRKAAGFPQAGPHSLFLHACDVGRGPGGAHTVYADRAGAPSGVGYALADRRLMSRAFPRLFQRCVPRPLTAFSATLRLSLLEYAPQGTEDPTVAVLTPGSLSETAFDQAYLASALGFPLVEAADLVVRGGSVYMRSLGKFKRLDVILRRVDAAYCDPLDLRTDSRLGVPGLVEAVSRGTVSVVNHLGAGVLENPALHTVLHAVSRHLLDEDLLLDSVETYWAGTDLDRSKMVADIANLQFSNFRTGEEISGPGLTAAARDELIARIEAEPWPWAGRRLEDYSVAPSATPAATQSGSGGAGLRPAPVGLRVFSVAQGAGYAVMPGGLGHVLADGTAGASWDSIAGKDVWVTTTEPAGPTARVPESSDHHDRVATVMTADDEQVGRRSTRAHRPVTDSAVVSSPRVLSDLFWFGRYGERAELTTRMVKVARERYEDYRYRPWMSGTASIPLFLSAIAAATGSEAALEDTDGIADFDSSRPPEPDEVMAATARMHSMTSSRRASGSVAFAVERLQQLARAVRDQMSTSTWMVLGAIDRAIAELGSPPAILSGSGAETNEELDVDGSELGRAHEEILHGLLALAGLQAESMVHDAGWLFMDIGRRIERAQMLAALTSAVLVQQHDADTEQGLLEAYLVANESAIIYRRRNRGIVRLGPVAGLLLFDEGNPRAMIYQLDTLRADLTALPTDVRSAAAERLVEDLVNELRRVDPADLAAIGAGGRRVELAELMSTLGAGLREISDVLGRTRFAYPVEMQPLWGAGSEDQL</sequence>
<feature type="domain" description="DUF403" evidence="1">
    <location>
        <begin position="557"/>
        <end position="899"/>
    </location>
</feature>
<reference evidence="3 4" key="1">
    <citation type="submission" date="2018-10" db="EMBL/GenBank/DDBJ databases">
        <title>Sequencing the genomes of 1000 actinobacteria strains.</title>
        <authorList>
            <person name="Klenk H.-P."/>
        </authorList>
    </citation>
    <scope>NUCLEOTIDE SEQUENCE [LARGE SCALE GENOMIC DNA]</scope>
    <source>
        <strain evidence="3 4">DSM 44343</strain>
    </source>
</reference>
<evidence type="ECO:0000259" key="1">
    <source>
        <dbReference type="Pfam" id="PF04168"/>
    </source>
</evidence>
<dbReference type="InterPro" id="IPR025841">
    <property type="entry name" value="CP_ATPgrasp_2"/>
</dbReference>
<evidence type="ECO:0000259" key="2">
    <source>
        <dbReference type="Pfam" id="PF14403"/>
    </source>
</evidence>
<dbReference type="Gene3D" id="3.40.50.11290">
    <property type="match status" value="1"/>
</dbReference>
<dbReference type="PANTHER" id="PTHR34595">
    <property type="entry name" value="BLR5612 PROTEIN"/>
    <property type="match status" value="1"/>
</dbReference>
<dbReference type="EMBL" id="RBKV01000001">
    <property type="protein sequence ID" value="RKR95638.1"/>
    <property type="molecule type" value="Genomic_DNA"/>
</dbReference>
<dbReference type="InterPro" id="IPR051680">
    <property type="entry name" value="ATP-dep_Glu-Cys_Ligase-2"/>
</dbReference>
<dbReference type="Pfam" id="PF14403">
    <property type="entry name" value="CP_ATPgrasp_2"/>
    <property type="match status" value="1"/>
</dbReference>
<proteinExistence type="predicted"/>
<dbReference type="Pfam" id="PF04168">
    <property type="entry name" value="Alpha-E"/>
    <property type="match status" value="1"/>
</dbReference>
<evidence type="ECO:0000313" key="4">
    <source>
        <dbReference type="Proteomes" id="UP000274762"/>
    </source>
</evidence>
<organism evidence="3 4">
    <name type="scientific">Williamsia marianensis</name>
    <dbReference type="NCBI Taxonomy" id="85044"/>
    <lineage>
        <taxon>Bacteria</taxon>
        <taxon>Bacillati</taxon>
        <taxon>Actinomycetota</taxon>
        <taxon>Actinomycetes</taxon>
        <taxon>Mycobacteriales</taxon>
        <taxon>Nocardiaceae</taxon>
        <taxon>Williamsia</taxon>
    </lineage>
</organism>
<dbReference type="SUPFAM" id="SSF56059">
    <property type="entry name" value="Glutathione synthetase ATP-binding domain-like"/>
    <property type="match status" value="1"/>
</dbReference>
<name>A0A495K4Q0_WILMA</name>
<dbReference type="RefSeq" id="WP_062797983.1">
    <property type="nucleotide sequence ID" value="NZ_CBCRXS010000002.1"/>
</dbReference>
<accession>A0A495K4Q0</accession>